<feature type="domain" description="Survival Motor Neuron Gemin2-binding" evidence="7">
    <location>
        <begin position="8"/>
        <end position="32"/>
    </location>
</feature>
<dbReference type="CDD" id="cd22851">
    <property type="entry name" value="SMN_N"/>
    <property type="match status" value="1"/>
</dbReference>
<reference evidence="8" key="2">
    <citation type="submission" date="2023-05" db="EMBL/GenBank/DDBJ databases">
        <authorList>
            <consortium name="Lawrence Berkeley National Laboratory"/>
            <person name="Steindorff A."/>
            <person name="Hensen N."/>
            <person name="Bonometti L."/>
            <person name="Westerberg I."/>
            <person name="Brannstrom I.O."/>
            <person name="Guillou S."/>
            <person name="Cros-Aarteil S."/>
            <person name="Calhoun S."/>
            <person name="Haridas S."/>
            <person name="Kuo A."/>
            <person name="Mondo S."/>
            <person name="Pangilinan J."/>
            <person name="Riley R."/>
            <person name="Labutti K."/>
            <person name="Andreopoulos B."/>
            <person name="Lipzen A."/>
            <person name="Chen C."/>
            <person name="Yanf M."/>
            <person name="Daum C."/>
            <person name="Ng V."/>
            <person name="Clum A."/>
            <person name="Ohm R."/>
            <person name="Martin F."/>
            <person name="Silar P."/>
            <person name="Natvig D."/>
            <person name="Lalanne C."/>
            <person name="Gautier V."/>
            <person name="Ament-Velasquez S.L."/>
            <person name="Kruys A."/>
            <person name="Hutchinson M.I."/>
            <person name="Powell A.J."/>
            <person name="Barry K."/>
            <person name="Miller A.N."/>
            <person name="Grigoriev I.V."/>
            <person name="Debuchy R."/>
            <person name="Gladieux P."/>
            <person name="Thoren M.H."/>
            <person name="Johannesson H."/>
        </authorList>
    </citation>
    <scope>NUCLEOTIDE SEQUENCE</scope>
    <source>
        <strain evidence="8">CBS 538.74</strain>
    </source>
</reference>
<dbReference type="InterPro" id="IPR049481">
    <property type="entry name" value="SMN_G2-BD"/>
</dbReference>
<dbReference type="EMBL" id="MU856863">
    <property type="protein sequence ID" value="KAK4156679.1"/>
    <property type="molecule type" value="Genomic_DNA"/>
</dbReference>
<evidence type="ECO:0000259" key="7">
    <source>
        <dbReference type="Pfam" id="PF20636"/>
    </source>
</evidence>
<comment type="subcellular location">
    <subcellularLocation>
        <location evidence="1">Nucleus</location>
    </subcellularLocation>
</comment>
<dbReference type="GO" id="GO:0005634">
    <property type="term" value="C:nucleus"/>
    <property type="evidence" value="ECO:0007669"/>
    <property type="project" value="UniProtKB-SubCell"/>
</dbReference>
<evidence type="ECO:0000256" key="5">
    <source>
        <dbReference type="ARBA" id="ARBA00023242"/>
    </source>
</evidence>
<dbReference type="InterPro" id="IPR047313">
    <property type="entry name" value="SMN_C"/>
</dbReference>
<evidence type="ECO:0000256" key="3">
    <source>
        <dbReference type="ARBA" id="ARBA00022664"/>
    </source>
</evidence>
<comment type="caution">
    <text evidence="8">The sequence shown here is derived from an EMBL/GenBank/DDBJ whole genome shotgun (WGS) entry which is preliminary data.</text>
</comment>
<dbReference type="Proteomes" id="UP001302745">
    <property type="component" value="Unassembled WGS sequence"/>
</dbReference>
<accession>A0AAN6VST8</accession>
<dbReference type="GO" id="GO:0006397">
    <property type="term" value="P:mRNA processing"/>
    <property type="evidence" value="ECO:0007669"/>
    <property type="project" value="UniProtKB-KW"/>
</dbReference>
<organism evidence="8 9">
    <name type="scientific">Chaetomidium leptoderma</name>
    <dbReference type="NCBI Taxonomy" id="669021"/>
    <lineage>
        <taxon>Eukaryota</taxon>
        <taxon>Fungi</taxon>
        <taxon>Dikarya</taxon>
        <taxon>Ascomycota</taxon>
        <taxon>Pezizomycotina</taxon>
        <taxon>Sordariomycetes</taxon>
        <taxon>Sordariomycetidae</taxon>
        <taxon>Sordariales</taxon>
        <taxon>Chaetomiaceae</taxon>
        <taxon>Chaetomidium</taxon>
    </lineage>
</organism>
<reference evidence="8" key="1">
    <citation type="journal article" date="2023" name="Mol. Phylogenet. Evol.">
        <title>Genome-scale phylogeny and comparative genomics of the fungal order Sordariales.</title>
        <authorList>
            <person name="Hensen N."/>
            <person name="Bonometti L."/>
            <person name="Westerberg I."/>
            <person name="Brannstrom I.O."/>
            <person name="Guillou S."/>
            <person name="Cros-Aarteil S."/>
            <person name="Calhoun S."/>
            <person name="Haridas S."/>
            <person name="Kuo A."/>
            <person name="Mondo S."/>
            <person name="Pangilinan J."/>
            <person name="Riley R."/>
            <person name="LaButti K."/>
            <person name="Andreopoulos B."/>
            <person name="Lipzen A."/>
            <person name="Chen C."/>
            <person name="Yan M."/>
            <person name="Daum C."/>
            <person name="Ng V."/>
            <person name="Clum A."/>
            <person name="Steindorff A."/>
            <person name="Ohm R.A."/>
            <person name="Martin F."/>
            <person name="Silar P."/>
            <person name="Natvig D.O."/>
            <person name="Lalanne C."/>
            <person name="Gautier V."/>
            <person name="Ament-Velasquez S.L."/>
            <person name="Kruys A."/>
            <person name="Hutchinson M.I."/>
            <person name="Powell A.J."/>
            <person name="Barry K."/>
            <person name="Miller A.N."/>
            <person name="Grigoriev I.V."/>
            <person name="Debuchy R."/>
            <person name="Gladieux P."/>
            <person name="Hiltunen Thoren M."/>
            <person name="Johannesson H."/>
        </authorList>
    </citation>
    <scope>NUCLEOTIDE SEQUENCE</scope>
    <source>
        <strain evidence="8">CBS 538.74</strain>
    </source>
</reference>
<comment type="similarity">
    <text evidence="2">Belongs to the SMN family.</text>
</comment>
<sequence>MQSGAATHEEIWDDSALVDSWNQALEEYKKYHSVHAKGGTVDDIPNGADEKARSDANAKPETGEGHEPLAKADGAEEGEIDETIAMDESDETWHPAISDAQGSVDAKKANEVPDRGPAVLGPQALLGTVQDEELKNLLMSWYYAGYYTGLHEGKQQGLQQAEQVRKGS</sequence>
<feature type="region of interest" description="Disordered" evidence="6">
    <location>
        <begin position="33"/>
        <end position="77"/>
    </location>
</feature>
<feature type="compositionally biased region" description="Basic and acidic residues" evidence="6">
    <location>
        <begin position="48"/>
        <end position="74"/>
    </location>
</feature>
<dbReference type="CDD" id="cd22852">
    <property type="entry name" value="SMN_C"/>
    <property type="match status" value="1"/>
</dbReference>
<dbReference type="GO" id="GO:0008380">
    <property type="term" value="P:RNA splicing"/>
    <property type="evidence" value="ECO:0007669"/>
    <property type="project" value="UniProtKB-KW"/>
</dbReference>
<evidence type="ECO:0000256" key="2">
    <source>
        <dbReference type="ARBA" id="ARBA00005371"/>
    </source>
</evidence>
<keyword evidence="5" id="KW-0539">Nucleus</keyword>
<dbReference type="Pfam" id="PF20636">
    <property type="entry name" value="SMN_G2-BD"/>
    <property type="match status" value="1"/>
</dbReference>
<evidence type="ECO:0000313" key="8">
    <source>
        <dbReference type="EMBL" id="KAK4156679.1"/>
    </source>
</evidence>
<evidence type="ECO:0000313" key="9">
    <source>
        <dbReference type="Proteomes" id="UP001302745"/>
    </source>
</evidence>
<protein>
    <submittedName>
        <fullName evidence="8">Survival motor neuron-like protein 1</fullName>
    </submittedName>
</protein>
<proteinExistence type="inferred from homology"/>
<dbReference type="InterPro" id="IPR040424">
    <property type="entry name" value="Smn1"/>
</dbReference>
<keyword evidence="3" id="KW-0507">mRNA processing</keyword>
<dbReference type="PANTHER" id="PTHR39267:SF1">
    <property type="entry name" value="SURVIVAL MOTOR NEURON PROTEIN"/>
    <property type="match status" value="1"/>
</dbReference>
<gene>
    <name evidence="8" type="ORF">C8A00DRAFT_40893</name>
</gene>
<evidence type="ECO:0000256" key="4">
    <source>
        <dbReference type="ARBA" id="ARBA00023187"/>
    </source>
</evidence>
<name>A0AAN6VST8_9PEZI</name>
<dbReference type="PANTHER" id="PTHR39267">
    <property type="entry name" value="SURVIVAL MOTOR NEURON-LIKE PROTEIN 1"/>
    <property type="match status" value="1"/>
</dbReference>
<evidence type="ECO:0000256" key="1">
    <source>
        <dbReference type="ARBA" id="ARBA00004123"/>
    </source>
</evidence>
<dbReference type="AlphaFoldDB" id="A0AAN6VST8"/>
<evidence type="ECO:0000256" key="6">
    <source>
        <dbReference type="SAM" id="MobiDB-lite"/>
    </source>
</evidence>
<keyword evidence="9" id="KW-1185">Reference proteome</keyword>
<keyword evidence="4" id="KW-0508">mRNA splicing</keyword>